<evidence type="ECO:0000256" key="1">
    <source>
        <dbReference type="ARBA" id="ARBA00004651"/>
    </source>
</evidence>
<protein>
    <submittedName>
        <fullName evidence="8">MFS transporter</fullName>
    </submittedName>
</protein>
<keyword evidence="2" id="KW-1003">Cell membrane</keyword>
<keyword evidence="3 6" id="KW-0812">Transmembrane</keyword>
<keyword evidence="4 6" id="KW-1133">Transmembrane helix</keyword>
<dbReference type="Proteomes" id="UP000216074">
    <property type="component" value="Unassembled WGS sequence"/>
</dbReference>
<dbReference type="Gene3D" id="1.20.1250.20">
    <property type="entry name" value="MFS general substrate transporter like domains"/>
    <property type="match status" value="1"/>
</dbReference>
<proteinExistence type="predicted"/>
<keyword evidence="9" id="KW-1185">Reference proteome</keyword>
<evidence type="ECO:0000256" key="6">
    <source>
        <dbReference type="SAM" id="Phobius"/>
    </source>
</evidence>
<evidence type="ECO:0000256" key="4">
    <source>
        <dbReference type="ARBA" id="ARBA00022989"/>
    </source>
</evidence>
<dbReference type="OrthoDB" id="145388at2"/>
<accession>A0A261G3Z3</accession>
<feature type="domain" description="Major facilitator superfamily (MFS) profile" evidence="7">
    <location>
        <begin position="1"/>
        <end position="171"/>
    </location>
</feature>
<dbReference type="PANTHER" id="PTHR23513">
    <property type="entry name" value="INTEGRAL MEMBRANE EFFLUX PROTEIN-RELATED"/>
    <property type="match status" value="1"/>
</dbReference>
<dbReference type="EMBL" id="MWWY01000008">
    <property type="protein sequence ID" value="OZG66128.1"/>
    <property type="molecule type" value="Genomic_DNA"/>
</dbReference>
<sequence>MILDQQTLQTPGVLIGLISTGSGIGLLSGAFLTAPLSQHYTGGRIVQISVLVILLGCVFQPYTHQVYVLIICMTVTNLMIVPANSILGSYSDLIIPNALRGRVTSIFALCNIVLGSVSSAVAGILLAVMGYRNAMNTAVAAVLVTVLVTFTSRGIRDIPSRDQFSNLTPWE</sequence>
<feature type="transmembrane region" description="Helical" evidence="6">
    <location>
        <begin position="108"/>
        <end position="131"/>
    </location>
</feature>
<feature type="transmembrane region" description="Helical" evidence="6">
    <location>
        <begin position="45"/>
        <end position="62"/>
    </location>
</feature>
<gene>
    <name evidence="8" type="ORF">BHAP_0448</name>
</gene>
<keyword evidence="5 6" id="KW-0472">Membrane</keyword>
<dbReference type="SUPFAM" id="SSF103473">
    <property type="entry name" value="MFS general substrate transporter"/>
    <property type="match status" value="1"/>
</dbReference>
<dbReference type="AlphaFoldDB" id="A0A261G3Z3"/>
<dbReference type="GO" id="GO:0022857">
    <property type="term" value="F:transmembrane transporter activity"/>
    <property type="evidence" value="ECO:0007669"/>
    <property type="project" value="InterPro"/>
</dbReference>
<organism evidence="8 9">
    <name type="scientific">Bifidobacterium hapali</name>
    <dbReference type="NCBI Taxonomy" id="1630172"/>
    <lineage>
        <taxon>Bacteria</taxon>
        <taxon>Bacillati</taxon>
        <taxon>Actinomycetota</taxon>
        <taxon>Actinomycetes</taxon>
        <taxon>Bifidobacteriales</taxon>
        <taxon>Bifidobacteriaceae</taxon>
        <taxon>Bifidobacterium</taxon>
    </lineage>
</organism>
<dbReference type="GO" id="GO:0005886">
    <property type="term" value="C:plasma membrane"/>
    <property type="evidence" value="ECO:0007669"/>
    <property type="project" value="UniProtKB-SubCell"/>
</dbReference>
<evidence type="ECO:0000313" key="8">
    <source>
        <dbReference type="EMBL" id="OZG66128.1"/>
    </source>
</evidence>
<dbReference type="InterPro" id="IPR036259">
    <property type="entry name" value="MFS_trans_sf"/>
</dbReference>
<name>A0A261G3Z3_9BIFI</name>
<evidence type="ECO:0000256" key="2">
    <source>
        <dbReference type="ARBA" id="ARBA00022475"/>
    </source>
</evidence>
<dbReference type="PROSITE" id="PS50850">
    <property type="entry name" value="MFS"/>
    <property type="match status" value="1"/>
</dbReference>
<comment type="caution">
    <text evidence="8">The sequence shown here is derived from an EMBL/GenBank/DDBJ whole genome shotgun (WGS) entry which is preliminary data.</text>
</comment>
<evidence type="ECO:0000313" key="9">
    <source>
        <dbReference type="Proteomes" id="UP000216074"/>
    </source>
</evidence>
<evidence type="ECO:0000256" key="3">
    <source>
        <dbReference type="ARBA" id="ARBA00022692"/>
    </source>
</evidence>
<feature type="transmembrane region" description="Helical" evidence="6">
    <location>
        <begin position="137"/>
        <end position="155"/>
    </location>
</feature>
<dbReference type="Pfam" id="PF07690">
    <property type="entry name" value="MFS_1"/>
    <property type="match status" value="1"/>
</dbReference>
<comment type="subcellular location">
    <subcellularLocation>
        <location evidence="1">Cell membrane</location>
        <topology evidence="1">Multi-pass membrane protein</topology>
    </subcellularLocation>
</comment>
<evidence type="ECO:0000259" key="7">
    <source>
        <dbReference type="PROSITE" id="PS50850"/>
    </source>
</evidence>
<dbReference type="PANTHER" id="PTHR23513:SF11">
    <property type="entry name" value="STAPHYLOFERRIN A TRANSPORTER"/>
    <property type="match status" value="1"/>
</dbReference>
<feature type="transmembrane region" description="Helical" evidence="6">
    <location>
        <begin position="12"/>
        <end position="33"/>
    </location>
</feature>
<evidence type="ECO:0000256" key="5">
    <source>
        <dbReference type="ARBA" id="ARBA00023136"/>
    </source>
</evidence>
<reference evidence="8 9" key="1">
    <citation type="journal article" date="2017" name="BMC Genomics">
        <title>Comparative genomic and phylogenomic analyses of the Bifidobacteriaceae family.</title>
        <authorList>
            <person name="Lugli G.A."/>
            <person name="Milani C."/>
            <person name="Turroni F."/>
            <person name="Duranti S."/>
            <person name="Mancabelli L."/>
            <person name="Mangifesta M."/>
            <person name="Ferrario C."/>
            <person name="Modesto M."/>
            <person name="Mattarelli P."/>
            <person name="Jiri K."/>
            <person name="van Sinderen D."/>
            <person name="Ventura M."/>
        </authorList>
    </citation>
    <scope>NUCLEOTIDE SEQUENCE [LARGE SCALE GENOMIC DNA]</scope>
    <source>
        <strain evidence="8 9">DSM 100202</strain>
    </source>
</reference>
<dbReference type="InterPro" id="IPR020846">
    <property type="entry name" value="MFS_dom"/>
</dbReference>
<feature type="transmembrane region" description="Helical" evidence="6">
    <location>
        <begin position="68"/>
        <end position="87"/>
    </location>
</feature>
<dbReference type="InterPro" id="IPR011701">
    <property type="entry name" value="MFS"/>
</dbReference>